<comment type="caution">
    <text evidence="1">The sequence shown here is derived from an EMBL/GenBank/DDBJ whole genome shotgun (WGS) entry which is preliminary data.</text>
</comment>
<keyword evidence="2" id="KW-1185">Reference proteome</keyword>
<sequence length="138" mass="16470">MFGEPQLQQLYSPVKRQLMMQRIINNMNEISKPVSTSPIKRRIRIQSNRIDYRKNLSMAENDTNRNITEPNNIEIKKLIKIKANRKMSQDQMHPKSPPMLPSLFEITFQNPFFGQFSQRKPQYQRPTEFQALVYKRKS</sequence>
<protein>
    <submittedName>
        <fullName evidence="1">Uncharacterized protein</fullName>
    </submittedName>
</protein>
<evidence type="ECO:0000313" key="2">
    <source>
        <dbReference type="Proteomes" id="UP000692954"/>
    </source>
</evidence>
<name>A0A8S1MFL5_9CILI</name>
<evidence type="ECO:0000313" key="1">
    <source>
        <dbReference type="EMBL" id="CAD8079420.1"/>
    </source>
</evidence>
<gene>
    <name evidence="1" type="ORF">PSON_ATCC_30995.1.T0390102</name>
</gene>
<organism evidence="1 2">
    <name type="scientific">Paramecium sonneborni</name>
    <dbReference type="NCBI Taxonomy" id="65129"/>
    <lineage>
        <taxon>Eukaryota</taxon>
        <taxon>Sar</taxon>
        <taxon>Alveolata</taxon>
        <taxon>Ciliophora</taxon>
        <taxon>Intramacronucleata</taxon>
        <taxon>Oligohymenophorea</taxon>
        <taxon>Peniculida</taxon>
        <taxon>Parameciidae</taxon>
        <taxon>Paramecium</taxon>
    </lineage>
</organism>
<reference evidence="1" key="1">
    <citation type="submission" date="2021-01" db="EMBL/GenBank/DDBJ databases">
        <authorList>
            <consortium name="Genoscope - CEA"/>
            <person name="William W."/>
        </authorList>
    </citation>
    <scope>NUCLEOTIDE SEQUENCE</scope>
</reference>
<accession>A0A8S1MFL5</accession>
<dbReference type="Proteomes" id="UP000692954">
    <property type="component" value="Unassembled WGS sequence"/>
</dbReference>
<dbReference type="AlphaFoldDB" id="A0A8S1MFL5"/>
<proteinExistence type="predicted"/>
<dbReference type="EMBL" id="CAJJDN010000039">
    <property type="protein sequence ID" value="CAD8079420.1"/>
    <property type="molecule type" value="Genomic_DNA"/>
</dbReference>